<dbReference type="EMBL" id="AP027728">
    <property type="protein sequence ID" value="BDZ37994.1"/>
    <property type="molecule type" value="Genomic_DNA"/>
</dbReference>
<sequence length="305" mass="31546">MTAVLAVDAGQTSMKVRVSEGDAVFEENLPGIRTSEPLLPQLADVARAALTLSGIRAEVLSAGVSGLTEKEADAGALVRLLDDTSLHRVLLAHDSTTAFLGALGDSRGAVVASGTGVVTLAVGRHDVARVDGWGHTMGDAGSGFWIGREVLTAVMRAYDGRGPATSMTTAVEDVWPALPDAYISLQAERDWVRRVASFSRLAGQHAEAGDEVAVSIVERAAAELARSVVTGLRRVGAEGDPGARVCTVGGVFRSSLLRSTFASELVRSGVAATWEPSRGEGVDGAQALASLSPRHPFSAHIAVSG</sequence>
<dbReference type="Gene3D" id="3.30.420.40">
    <property type="match status" value="2"/>
</dbReference>
<accession>A0ABM8FQN9</accession>
<dbReference type="Proteomes" id="UP001321543">
    <property type="component" value="Chromosome"/>
</dbReference>
<keyword evidence="3" id="KW-1185">Reference proteome</keyword>
<dbReference type="PANTHER" id="PTHR43190">
    <property type="entry name" value="N-ACETYL-D-GLUCOSAMINE KINASE"/>
    <property type="match status" value="1"/>
</dbReference>
<feature type="domain" description="ATPase BadF/BadG/BcrA/BcrD type" evidence="1">
    <location>
        <begin position="7"/>
        <end position="270"/>
    </location>
</feature>
<organism evidence="2 3">
    <name type="scientific">Microbacterium suwonense</name>
    <dbReference type="NCBI Taxonomy" id="683047"/>
    <lineage>
        <taxon>Bacteria</taxon>
        <taxon>Bacillati</taxon>
        <taxon>Actinomycetota</taxon>
        <taxon>Actinomycetes</taxon>
        <taxon>Micrococcales</taxon>
        <taxon>Microbacteriaceae</taxon>
        <taxon>Microbacterium</taxon>
    </lineage>
</organism>
<proteinExistence type="predicted"/>
<gene>
    <name evidence="2" type="ORF">GCM10025863_06080</name>
</gene>
<dbReference type="InterPro" id="IPR052519">
    <property type="entry name" value="Euk-type_GlcNAc_Kinase"/>
</dbReference>
<protein>
    <recommendedName>
        <fullName evidence="1">ATPase BadF/BadG/BcrA/BcrD type domain-containing protein</fullName>
    </recommendedName>
</protein>
<name>A0ABM8FQN9_9MICO</name>
<evidence type="ECO:0000313" key="3">
    <source>
        <dbReference type="Proteomes" id="UP001321543"/>
    </source>
</evidence>
<evidence type="ECO:0000259" key="1">
    <source>
        <dbReference type="Pfam" id="PF01869"/>
    </source>
</evidence>
<dbReference type="RefSeq" id="WP_286301840.1">
    <property type="nucleotide sequence ID" value="NZ_AP027728.1"/>
</dbReference>
<dbReference type="InterPro" id="IPR002731">
    <property type="entry name" value="ATPase_BadF"/>
</dbReference>
<reference evidence="3" key="1">
    <citation type="journal article" date="2019" name="Int. J. Syst. Evol. Microbiol.">
        <title>The Global Catalogue of Microorganisms (GCM) 10K type strain sequencing project: providing services to taxonomists for standard genome sequencing and annotation.</title>
        <authorList>
            <consortium name="The Broad Institute Genomics Platform"/>
            <consortium name="The Broad Institute Genome Sequencing Center for Infectious Disease"/>
            <person name="Wu L."/>
            <person name="Ma J."/>
        </authorList>
    </citation>
    <scope>NUCLEOTIDE SEQUENCE [LARGE SCALE GENOMIC DNA]</scope>
    <source>
        <strain evidence="3">NBRC 106310</strain>
    </source>
</reference>
<dbReference type="Pfam" id="PF01869">
    <property type="entry name" value="BcrAD_BadFG"/>
    <property type="match status" value="1"/>
</dbReference>
<dbReference type="PANTHER" id="PTHR43190:SF3">
    <property type="entry name" value="N-ACETYL-D-GLUCOSAMINE KINASE"/>
    <property type="match status" value="1"/>
</dbReference>
<dbReference type="InterPro" id="IPR043129">
    <property type="entry name" value="ATPase_NBD"/>
</dbReference>
<evidence type="ECO:0000313" key="2">
    <source>
        <dbReference type="EMBL" id="BDZ37994.1"/>
    </source>
</evidence>
<dbReference type="SUPFAM" id="SSF53067">
    <property type="entry name" value="Actin-like ATPase domain"/>
    <property type="match status" value="1"/>
</dbReference>